<evidence type="ECO:0000313" key="3">
    <source>
        <dbReference type="Proteomes" id="UP000184356"/>
    </source>
</evidence>
<reference evidence="3" key="1">
    <citation type="journal article" date="2017" name="Genome Biol.">
        <title>Comparative genomics reveals high biological diversity and specific adaptations in the industrially and medically important fungal genus Aspergillus.</title>
        <authorList>
            <person name="de Vries R.P."/>
            <person name="Riley R."/>
            <person name="Wiebenga A."/>
            <person name="Aguilar-Osorio G."/>
            <person name="Amillis S."/>
            <person name="Uchima C.A."/>
            <person name="Anderluh G."/>
            <person name="Asadollahi M."/>
            <person name="Askin M."/>
            <person name="Barry K."/>
            <person name="Battaglia E."/>
            <person name="Bayram O."/>
            <person name="Benocci T."/>
            <person name="Braus-Stromeyer S.A."/>
            <person name="Caldana C."/>
            <person name="Canovas D."/>
            <person name="Cerqueira G.C."/>
            <person name="Chen F."/>
            <person name="Chen W."/>
            <person name="Choi C."/>
            <person name="Clum A."/>
            <person name="Dos Santos R.A."/>
            <person name="Damasio A.R."/>
            <person name="Diallinas G."/>
            <person name="Emri T."/>
            <person name="Fekete E."/>
            <person name="Flipphi M."/>
            <person name="Freyberg S."/>
            <person name="Gallo A."/>
            <person name="Gournas C."/>
            <person name="Habgood R."/>
            <person name="Hainaut M."/>
            <person name="Harispe M.L."/>
            <person name="Henrissat B."/>
            <person name="Hilden K.S."/>
            <person name="Hope R."/>
            <person name="Hossain A."/>
            <person name="Karabika E."/>
            <person name="Karaffa L."/>
            <person name="Karanyi Z."/>
            <person name="Krasevec N."/>
            <person name="Kuo A."/>
            <person name="Kusch H."/>
            <person name="LaButti K."/>
            <person name="Lagendijk E.L."/>
            <person name="Lapidus A."/>
            <person name="Levasseur A."/>
            <person name="Lindquist E."/>
            <person name="Lipzen A."/>
            <person name="Logrieco A.F."/>
            <person name="MacCabe A."/>
            <person name="Maekelae M.R."/>
            <person name="Malavazi I."/>
            <person name="Melin P."/>
            <person name="Meyer V."/>
            <person name="Mielnichuk N."/>
            <person name="Miskei M."/>
            <person name="Molnar A.P."/>
            <person name="Mule G."/>
            <person name="Ngan C.Y."/>
            <person name="Orejas M."/>
            <person name="Orosz E."/>
            <person name="Ouedraogo J.P."/>
            <person name="Overkamp K.M."/>
            <person name="Park H.-S."/>
            <person name="Perrone G."/>
            <person name="Piumi F."/>
            <person name="Punt P.J."/>
            <person name="Ram A.F."/>
            <person name="Ramon A."/>
            <person name="Rauscher S."/>
            <person name="Record E."/>
            <person name="Riano-Pachon D.M."/>
            <person name="Robert V."/>
            <person name="Roehrig J."/>
            <person name="Ruller R."/>
            <person name="Salamov A."/>
            <person name="Salih N.S."/>
            <person name="Samson R.A."/>
            <person name="Sandor E."/>
            <person name="Sanguinetti M."/>
            <person name="Schuetze T."/>
            <person name="Sepcic K."/>
            <person name="Shelest E."/>
            <person name="Sherlock G."/>
            <person name="Sophianopoulou V."/>
            <person name="Squina F.M."/>
            <person name="Sun H."/>
            <person name="Susca A."/>
            <person name="Todd R.B."/>
            <person name="Tsang A."/>
            <person name="Unkles S.E."/>
            <person name="van de Wiele N."/>
            <person name="van Rossen-Uffink D."/>
            <person name="Oliveira J.V."/>
            <person name="Vesth T.C."/>
            <person name="Visser J."/>
            <person name="Yu J.-H."/>
            <person name="Zhou M."/>
            <person name="Andersen M.R."/>
            <person name="Archer D.B."/>
            <person name="Baker S.E."/>
            <person name="Benoit I."/>
            <person name="Brakhage A.A."/>
            <person name="Braus G.H."/>
            <person name="Fischer R."/>
            <person name="Frisvad J.C."/>
            <person name="Goldman G.H."/>
            <person name="Houbraken J."/>
            <person name="Oakley B."/>
            <person name="Pocsi I."/>
            <person name="Scazzocchio C."/>
            <person name="Seiboth B."/>
            <person name="vanKuyk P.A."/>
            <person name="Wortman J."/>
            <person name="Dyer P.S."/>
            <person name="Grigoriev I.V."/>
        </authorList>
    </citation>
    <scope>NUCLEOTIDE SEQUENCE [LARGE SCALE GENOMIC DNA]</scope>
    <source>
        <strain evidence="3">CBS 593.65</strain>
    </source>
</reference>
<dbReference type="Proteomes" id="UP000184356">
    <property type="component" value="Unassembled WGS sequence"/>
</dbReference>
<dbReference type="VEuPathDB" id="FungiDB:ASPSYDRAFT_133309"/>
<keyword evidence="3" id="KW-1185">Reference proteome</keyword>
<feature type="chain" id="PRO_5013132370" description="Cyanovirin-N domain-containing protein" evidence="1">
    <location>
        <begin position="21"/>
        <end position="136"/>
    </location>
</feature>
<evidence type="ECO:0000313" key="2">
    <source>
        <dbReference type="EMBL" id="OJJ58372.1"/>
    </source>
</evidence>
<evidence type="ECO:0008006" key="4">
    <source>
        <dbReference type="Google" id="ProtNLM"/>
    </source>
</evidence>
<name>A0A1L9TG34_9EURO</name>
<dbReference type="AlphaFoldDB" id="A0A1L9TG34"/>
<protein>
    <recommendedName>
        <fullName evidence="4">Cyanovirin-N domain-containing protein</fullName>
    </recommendedName>
</protein>
<keyword evidence="1" id="KW-0732">Signal</keyword>
<gene>
    <name evidence="2" type="ORF">ASPSYDRAFT_133309</name>
</gene>
<evidence type="ECO:0000256" key="1">
    <source>
        <dbReference type="SAM" id="SignalP"/>
    </source>
</evidence>
<dbReference type="RefSeq" id="XP_040702178.1">
    <property type="nucleotide sequence ID" value="XM_040840630.1"/>
</dbReference>
<sequence length="136" mass="14470">MFKSILPTLFVTSCLPTAMAATCSAVGWMRDNSVIVEGPLTASNGVILFNMDGDQVGEMDCDDNCPGACTDFAWVDGDGLKNRFAWAASCNINTFLECHGAYGGQTHIEGEEPTSGTDFYGIGITSSAQCKVEFEC</sequence>
<feature type="signal peptide" evidence="1">
    <location>
        <begin position="1"/>
        <end position="20"/>
    </location>
</feature>
<dbReference type="OrthoDB" id="4250746at2759"/>
<accession>A0A1L9TG34</accession>
<organism evidence="2 3">
    <name type="scientific">Aspergillus sydowii CBS 593.65</name>
    <dbReference type="NCBI Taxonomy" id="1036612"/>
    <lineage>
        <taxon>Eukaryota</taxon>
        <taxon>Fungi</taxon>
        <taxon>Dikarya</taxon>
        <taxon>Ascomycota</taxon>
        <taxon>Pezizomycotina</taxon>
        <taxon>Eurotiomycetes</taxon>
        <taxon>Eurotiomycetidae</taxon>
        <taxon>Eurotiales</taxon>
        <taxon>Aspergillaceae</taxon>
        <taxon>Aspergillus</taxon>
        <taxon>Aspergillus subgen. Nidulantes</taxon>
    </lineage>
</organism>
<proteinExistence type="predicted"/>
<dbReference type="EMBL" id="KV878587">
    <property type="protein sequence ID" value="OJJ58372.1"/>
    <property type="molecule type" value="Genomic_DNA"/>
</dbReference>
<dbReference type="GeneID" id="63756703"/>